<keyword evidence="10" id="KW-0472">Membrane</keyword>
<evidence type="ECO:0000256" key="1">
    <source>
        <dbReference type="ARBA" id="ARBA00022645"/>
    </source>
</evidence>
<keyword evidence="3 13" id="KW-0328">Glycosyltransferase</keyword>
<evidence type="ECO:0000259" key="11">
    <source>
        <dbReference type="Pfam" id="PF00905"/>
    </source>
</evidence>
<comment type="catalytic activity">
    <reaction evidence="8">
        <text>[GlcNAc-(1-&gt;4)-Mur2Ac(oyl-L-Ala-gamma-D-Glu-L-Lys-D-Ala-D-Ala)](n)-di-trans,octa-cis-undecaprenyl diphosphate + beta-D-GlcNAc-(1-&gt;4)-Mur2Ac(oyl-L-Ala-gamma-D-Glu-L-Lys-D-Ala-D-Ala)-di-trans,octa-cis-undecaprenyl diphosphate = [GlcNAc-(1-&gt;4)-Mur2Ac(oyl-L-Ala-gamma-D-Glu-L-Lys-D-Ala-D-Ala)](n+1)-di-trans,octa-cis-undecaprenyl diphosphate + di-trans,octa-cis-undecaprenyl diphosphate + H(+)</text>
        <dbReference type="Rhea" id="RHEA:23708"/>
        <dbReference type="Rhea" id="RHEA-COMP:9602"/>
        <dbReference type="Rhea" id="RHEA-COMP:9603"/>
        <dbReference type="ChEBI" id="CHEBI:15378"/>
        <dbReference type="ChEBI" id="CHEBI:58405"/>
        <dbReference type="ChEBI" id="CHEBI:60033"/>
        <dbReference type="ChEBI" id="CHEBI:78435"/>
        <dbReference type="EC" id="2.4.99.28"/>
    </reaction>
</comment>
<evidence type="ECO:0000256" key="10">
    <source>
        <dbReference type="SAM" id="Phobius"/>
    </source>
</evidence>
<sequence>MSAKRSKTPKGKKRHWFRTILITILGLILVGEIAFLLIGRQAPSLTQNKLQNGGSSVILDYQGNEVASLGDENRAYTTSDTFSTTLKEAVVSIEDRRFYQEPLGINPVRIVKAAVYNITHPNAPVQGGSTLTQQLVKLSVFSTKKSDQTFKRKIQEAYLTFNVERNYSKQQILEFYMNKVYLANGVYGMGTASDYYFNKKPKQLTLAQAALIAGLPQAPNTYDPYAHPEAAKQRRDQVINAMLANDKISQSEATAAINTPISDGLVSKRDLNQENNNRYVADNFIKEVINEVKAQGYDPYRDNLKIKTTLHLDVQKELYDTLNGDSNSLFPDDEMQAAATIVEPKTGNIIAMVGGRKQGKVLLGLNRATQTTRSSGSTIKPVLDYGPAIDYLNWSTYHLLEDTAYTYPGTDIALMDWDNKYQGTITLRKALANSRNIPAVRTLSTVGLTKSSTFAKNLGITVPNDAGLSIGIGADVSTLQIASAYGAFANSGTYQKPIYVTQIKTADGMEHNYQSEANQAMKKSTAYMITDVLKDVITDGTGKNAKISGIAQAGKTGTVQYSSDEIASNTALSGTAKDAWFAGYTKQYSMAVWVGYDQPQKSGLSYSEQQIPVYLYQKIMSQIANSSNSSDWSKPSSVVSERILTGSNPATITTATTNSTLELFVKGHQPTARAATSSSSSSTRQHHTTTYDETDEEADTSSVNGTTDENSAASSSSASTTTPGQSEQNNQNTSDNTTGGNNSGTTDGSTSQNQPSNNTTGGNTTGTPNTNQNQAQSP</sequence>
<evidence type="ECO:0000256" key="3">
    <source>
        <dbReference type="ARBA" id="ARBA00022676"/>
    </source>
</evidence>
<feature type="region of interest" description="Disordered" evidence="9">
    <location>
        <begin position="668"/>
        <end position="778"/>
    </location>
</feature>
<keyword evidence="10" id="KW-0812">Transmembrane</keyword>
<feature type="transmembrane region" description="Helical" evidence="10">
    <location>
        <begin position="20"/>
        <end position="39"/>
    </location>
</feature>
<evidence type="ECO:0000256" key="4">
    <source>
        <dbReference type="ARBA" id="ARBA00022679"/>
    </source>
</evidence>
<dbReference type="EMBL" id="JBHTOP010000023">
    <property type="protein sequence ID" value="MFD1672223.1"/>
    <property type="molecule type" value="Genomic_DNA"/>
</dbReference>
<dbReference type="InterPro" id="IPR001264">
    <property type="entry name" value="Glyco_trans_51"/>
</dbReference>
<dbReference type="SUPFAM" id="SSF53955">
    <property type="entry name" value="Lysozyme-like"/>
    <property type="match status" value="1"/>
</dbReference>
<keyword evidence="1" id="KW-0121">Carboxypeptidase</keyword>
<dbReference type="RefSeq" id="WP_164507034.1">
    <property type="nucleotide sequence ID" value="NZ_JBHTOP010000023.1"/>
</dbReference>
<evidence type="ECO:0000256" key="6">
    <source>
        <dbReference type="ARBA" id="ARBA00023268"/>
    </source>
</evidence>
<dbReference type="Gene3D" id="3.40.710.10">
    <property type="entry name" value="DD-peptidase/beta-lactamase superfamily"/>
    <property type="match status" value="1"/>
</dbReference>
<keyword evidence="14" id="KW-1185">Reference proteome</keyword>
<comment type="catalytic activity">
    <reaction evidence="7">
        <text>Preferential cleavage: (Ac)2-L-Lys-D-Ala-|-D-Ala. Also transpeptidation of peptidyl-alanyl moieties that are N-acyl substituents of D-alanine.</text>
        <dbReference type="EC" id="3.4.16.4"/>
    </reaction>
</comment>
<keyword evidence="6" id="KW-0511">Multifunctional enzyme</keyword>
<dbReference type="Proteomes" id="UP001597267">
    <property type="component" value="Unassembled WGS sequence"/>
</dbReference>
<evidence type="ECO:0000259" key="12">
    <source>
        <dbReference type="Pfam" id="PF00912"/>
    </source>
</evidence>
<evidence type="ECO:0000256" key="5">
    <source>
        <dbReference type="ARBA" id="ARBA00022801"/>
    </source>
</evidence>
<dbReference type="PANTHER" id="PTHR32282:SF29">
    <property type="entry name" value="PENICILLIN-BINDING PROTEIN 1A"/>
    <property type="match status" value="1"/>
</dbReference>
<dbReference type="InterPro" id="IPR001460">
    <property type="entry name" value="PCN-bd_Tpept"/>
</dbReference>
<dbReference type="InterPro" id="IPR050396">
    <property type="entry name" value="Glycosyltr_51/Transpeptidase"/>
</dbReference>
<keyword evidence="2" id="KW-0645">Protease</keyword>
<dbReference type="PANTHER" id="PTHR32282">
    <property type="entry name" value="BINDING PROTEIN TRANSPEPTIDASE, PUTATIVE-RELATED"/>
    <property type="match status" value="1"/>
</dbReference>
<evidence type="ECO:0000256" key="2">
    <source>
        <dbReference type="ARBA" id="ARBA00022670"/>
    </source>
</evidence>
<feature type="compositionally biased region" description="Polar residues" evidence="9">
    <location>
        <begin position="701"/>
        <end position="710"/>
    </location>
</feature>
<accession>A0ABW4J8I0</accession>
<reference evidence="14" key="1">
    <citation type="journal article" date="2019" name="Int. J. Syst. Evol. Microbiol.">
        <title>The Global Catalogue of Microorganisms (GCM) 10K type strain sequencing project: providing services to taxonomists for standard genome sequencing and annotation.</title>
        <authorList>
            <consortium name="The Broad Institute Genomics Platform"/>
            <consortium name="The Broad Institute Genome Sequencing Center for Infectious Disease"/>
            <person name="Wu L."/>
            <person name="Ma J."/>
        </authorList>
    </citation>
    <scope>NUCLEOTIDE SEQUENCE [LARGE SCALE GENOMIC DNA]</scope>
    <source>
        <strain evidence="14">CCM 8896</strain>
    </source>
</reference>
<feature type="domain" description="Penicillin-binding protein transpeptidase" evidence="11">
    <location>
        <begin position="338"/>
        <end position="609"/>
    </location>
</feature>
<dbReference type="InterPro" id="IPR023346">
    <property type="entry name" value="Lysozyme-like_dom_sf"/>
</dbReference>
<organism evidence="13 14">
    <name type="scientific">Agrilactobacillus yilanensis</name>
    <dbReference type="NCBI Taxonomy" id="2485997"/>
    <lineage>
        <taxon>Bacteria</taxon>
        <taxon>Bacillati</taxon>
        <taxon>Bacillota</taxon>
        <taxon>Bacilli</taxon>
        <taxon>Lactobacillales</taxon>
        <taxon>Lactobacillaceae</taxon>
        <taxon>Agrilactobacillus</taxon>
    </lineage>
</organism>
<dbReference type="InterPro" id="IPR012338">
    <property type="entry name" value="Beta-lactam/transpept-like"/>
</dbReference>
<feature type="compositionally biased region" description="Low complexity" evidence="9">
    <location>
        <begin position="671"/>
        <end position="683"/>
    </location>
</feature>
<dbReference type="GO" id="GO:0016757">
    <property type="term" value="F:glycosyltransferase activity"/>
    <property type="evidence" value="ECO:0007669"/>
    <property type="project" value="UniProtKB-KW"/>
</dbReference>
<proteinExistence type="predicted"/>
<evidence type="ECO:0000313" key="13">
    <source>
        <dbReference type="EMBL" id="MFD1672223.1"/>
    </source>
</evidence>
<evidence type="ECO:0000256" key="7">
    <source>
        <dbReference type="ARBA" id="ARBA00034000"/>
    </source>
</evidence>
<dbReference type="SUPFAM" id="SSF56601">
    <property type="entry name" value="beta-lactamase/transpeptidase-like"/>
    <property type="match status" value="1"/>
</dbReference>
<evidence type="ECO:0000313" key="14">
    <source>
        <dbReference type="Proteomes" id="UP001597267"/>
    </source>
</evidence>
<evidence type="ECO:0000256" key="9">
    <source>
        <dbReference type="SAM" id="MobiDB-lite"/>
    </source>
</evidence>
<dbReference type="Pfam" id="PF00912">
    <property type="entry name" value="Transgly"/>
    <property type="match status" value="1"/>
</dbReference>
<dbReference type="Gene3D" id="1.10.3810.10">
    <property type="entry name" value="Biosynthetic peptidoglycan transglycosylase-like"/>
    <property type="match status" value="1"/>
</dbReference>
<protein>
    <submittedName>
        <fullName evidence="13">Transglycosylase domain-containing protein</fullName>
        <ecNumber evidence="13">2.4.-.-</ecNumber>
    </submittedName>
</protein>
<feature type="domain" description="Glycosyl transferase family 51" evidence="12">
    <location>
        <begin position="63"/>
        <end position="242"/>
    </location>
</feature>
<keyword evidence="4 13" id="KW-0808">Transferase</keyword>
<dbReference type="Pfam" id="PF00905">
    <property type="entry name" value="Transpeptidase"/>
    <property type="match status" value="1"/>
</dbReference>
<comment type="caution">
    <text evidence="13">The sequence shown here is derived from an EMBL/GenBank/DDBJ whole genome shotgun (WGS) entry which is preliminary data.</text>
</comment>
<dbReference type="NCBIfam" id="TIGR02074">
    <property type="entry name" value="PBP_1a_fam"/>
    <property type="match status" value="1"/>
</dbReference>
<dbReference type="InterPro" id="IPR036950">
    <property type="entry name" value="PBP_transglycosylase"/>
</dbReference>
<keyword evidence="10" id="KW-1133">Transmembrane helix</keyword>
<gene>
    <name evidence="13" type="ORF">ACFQ5M_08945</name>
</gene>
<dbReference type="EC" id="2.4.-.-" evidence="13"/>
<name>A0ABW4J8I0_9LACO</name>
<feature type="compositionally biased region" description="Low complexity" evidence="9">
    <location>
        <begin position="711"/>
        <end position="778"/>
    </location>
</feature>
<evidence type="ECO:0000256" key="8">
    <source>
        <dbReference type="ARBA" id="ARBA00049902"/>
    </source>
</evidence>
<keyword evidence="5" id="KW-0378">Hydrolase</keyword>